<organism evidence="2 3">
    <name type="scientific">Cohnella ginsengisoli</name>
    <dbReference type="NCBI Taxonomy" id="425004"/>
    <lineage>
        <taxon>Bacteria</taxon>
        <taxon>Bacillati</taxon>
        <taxon>Bacillota</taxon>
        <taxon>Bacilli</taxon>
        <taxon>Bacillales</taxon>
        <taxon>Paenibacillaceae</taxon>
        <taxon>Cohnella</taxon>
    </lineage>
</organism>
<accession>A0A9X4KH92</accession>
<protein>
    <submittedName>
        <fullName evidence="2">MFS transporter</fullName>
    </submittedName>
</protein>
<gene>
    <name evidence="2" type="ORF">OMP38_14470</name>
</gene>
<evidence type="ECO:0000256" key="1">
    <source>
        <dbReference type="SAM" id="MobiDB-lite"/>
    </source>
</evidence>
<sequence length="265" mass="30286">MFEFRLHPLYEMDGDIGAAPSVEGTTEEVVSEGTAPTQEAPAEETPTETESSFAKRLREHSEKAIKAEREKWEQEVREKYGDYDVHKELSAYLQELNGVDAMTLKEQIEMERLQQRAEQNAITPEMQRRLEVLEEKAAKADEIEKQQELHNWYTNFKSEIAAFASEKGANADEIEAYMIENGLQNYQVAYKALRAEQLEQELTQARETAEKAKEIAVKEYLESKKGPRVEGSGSPGVVHEDTSKLSWTDLRQRALDRIKSQQQSS</sequence>
<name>A0A9X4KH92_9BACL</name>
<comment type="caution">
    <text evidence="2">The sequence shown here is derived from an EMBL/GenBank/DDBJ whole genome shotgun (WGS) entry which is preliminary data.</text>
</comment>
<dbReference type="RefSeq" id="WP_277565760.1">
    <property type="nucleotide sequence ID" value="NZ_JAPDHZ010000003.1"/>
</dbReference>
<feature type="compositionally biased region" description="Basic and acidic residues" evidence="1">
    <location>
        <begin position="59"/>
        <end position="69"/>
    </location>
</feature>
<dbReference type="AlphaFoldDB" id="A0A9X4KH92"/>
<feature type="region of interest" description="Disordered" evidence="1">
    <location>
        <begin position="223"/>
        <end position="244"/>
    </location>
</feature>
<keyword evidence="3" id="KW-1185">Reference proteome</keyword>
<evidence type="ECO:0000313" key="3">
    <source>
        <dbReference type="Proteomes" id="UP001153387"/>
    </source>
</evidence>
<feature type="region of interest" description="Disordered" evidence="1">
    <location>
        <begin position="13"/>
        <end position="69"/>
    </location>
</feature>
<reference evidence="2 3" key="1">
    <citation type="submission" date="2022-10" db="EMBL/GenBank/DDBJ databases">
        <title>Comparative genomic analysis of Cohnella hashimotonis sp. nov., isolated from the International Space Station.</title>
        <authorList>
            <person name="Simpson A."/>
            <person name="Venkateswaran K."/>
        </authorList>
    </citation>
    <scope>NUCLEOTIDE SEQUENCE [LARGE SCALE GENOMIC DNA]</scope>
    <source>
        <strain evidence="2 3">DSM 18997</strain>
    </source>
</reference>
<evidence type="ECO:0000313" key="2">
    <source>
        <dbReference type="EMBL" id="MDG0791921.1"/>
    </source>
</evidence>
<proteinExistence type="predicted"/>
<feature type="compositionally biased region" description="Low complexity" evidence="1">
    <location>
        <begin position="31"/>
        <end position="40"/>
    </location>
</feature>
<dbReference type="Proteomes" id="UP001153387">
    <property type="component" value="Unassembled WGS sequence"/>
</dbReference>
<dbReference type="EMBL" id="JAPDHZ010000003">
    <property type="protein sequence ID" value="MDG0791921.1"/>
    <property type="molecule type" value="Genomic_DNA"/>
</dbReference>